<reference evidence="1 3" key="1">
    <citation type="submission" date="2015-11" db="EMBL/GenBank/DDBJ databases">
        <title>Genomic analysis of 38 Legionella species identifies large and diverse effector repertoires.</title>
        <authorList>
            <person name="Burstein D."/>
            <person name="Amaro F."/>
            <person name="Zusman T."/>
            <person name="Lifshitz Z."/>
            <person name="Cohen O."/>
            <person name="Gilbert J.A."/>
            <person name="Pupko T."/>
            <person name="Shuman H.A."/>
            <person name="Segal G."/>
        </authorList>
    </citation>
    <scope>NUCLEOTIDE SEQUENCE [LARGE SCALE GENOMIC DNA]</scope>
    <source>
        <strain evidence="1 3">CDC#72-OH-14</strain>
    </source>
</reference>
<name>A0A378IJC7_9GAMM</name>
<reference evidence="2 4" key="2">
    <citation type="submission" date="2018-06" db="EMBL/GenBank/DDBJ databases">
        <authorList>
            <consortium name="Pathogen Informatics"/>
            <person name="Doyle S."/>
        </authorList>
    </citation>
    <scope>NUCLEOTIDE SEQUENCE [LARGE SCALE GENOMIC DNA]</scope>
    <source>
        <strain evidence="2 4">NCTC12438</strain>
    </source>
</reference>
<dbReference type="STRING" id="28085.Lcin_3379"/>
<evidence type="ECO:0000313" key="3">
    <source>
        <dbReference type="Proteomes" id="UP000054854"/>
    </source>
</evidence>
<dbReference type="Proteomes" id="UP000255316">
    <property type="component" value="Unassembled WGS sequence"/>
</dbReference>
<gene>
    <name evidence="1" type="ORF">Lcin_3379</name>
    <name evidence="2" type="ORF">NCTC12438_01973</name>
</gene>
<protein>
    <submittedName>
        <fullName evidence="2">Uncharacterized protein</fullName>
    </submittedName>
</protein>
<evidence type="ECO:0000313" key="2">
    <source>
        <dbReference type="EMBL" id="STX35358.1"/>
    </source>
</evidence>
<sequence>MTSFFSELDSIKYIKLSQSFKKVYDFMHENNSLNMDTHFHNILADEDTIYLSNFTLALSKKFDLSMIEQNFVYDYKNYGGYSVNLLHGILVSYKDKEN</sequence>
<evidence type="ECO:0000313" key="1">
    <source>
        <dbReference type="EMBL" id="KTC78764.1"/>
    </source>
</evidence>
<organism evidence="2 4">
    <name type="scientific">Legionella cincinnatiensis</name>
    <dbReference type="NCBI Taxonomy" id="28085"/>
    <lineage>
        <taxon>Bacteria</taxon>
        <taxon>Pseudomonadati</taxon>
        <taxon>Pseudomonadota</taxon>
        <taxon>Gammaproteobacteria</taxon>
        <taxon>Legionellales</taxon>
        <taxon>Legionellaceae</taxon>
        <taxon>Legionella</taxon>
    </lineage>
</organism>
<keyword evidence="3" id="KW-1185">Reference proteome</keyword>
<dbReference type="AlphaFoldDB" id="A0A378IJC7"/>
<dbReference type="EMBL" id="UGNX01000001">
    <property type="protein sequence ID" value="STX35358.1"/>
    <property type="molecule type" value="Genomic_DNA"/>
</dbReference>
<evidence type="ECO:0000313" key="4">
    <source>
        <dbReference type="Proteomes" id="UP000255316"/>
    </source>
</evidence>
<accession>A0A378IJC7</accession>
<dbReference type="Proteomes" id="UP000054854">
    <property type="component" value="Unassembled WGS sequence"/>
</dbReference>
<proteinExistence type="predicted"/>
<dbReference type="EMBL" id="LNXX01000053">
    <property type="protein sequence ID" value="KTC78764.1"/>
    <property type="molecule type" value="Genomic_DNA"/>
</dbReference>